<keyword evidence="1" id="KW-0812">Transmembrane</keyword>
<dbReference type="Proteomes" id="UP000663802">
    <property type="component" value="Unassembled WGS sequence"/>
</dbReference>
<gene>
    <name evidence="2" type="ORF">CSC2_00790</name>
</gene>
<keyword evidence="1" id="KW-0472">Membrane</keyword>
<keyword evidence="3" id="KW-1185">Reference proteome</keyword>
<dbReference type="RefSeq" id="WP_206867594.1">
    <property type="nucleotide sequence ID" value="NZ_BMBA01000001.1"/>
</dbReference>
<comment type="caution">
    <text evidence="2">The sequence shown here is derived from an EMBL/GenBank/DDBJ whole genome shotgun (WGS) entry which is preliminary data.</text>
</comment>
<reference evidence="2 3" key="1">
    <citation type="journal article" date="2021" name="Int. J. Syst. Evol. Microbiol.">
        <title>Clostridium zeae sp. nov., isolated from corn silage.</title>
        <authorList>
            <person name="Kobayashi H."/>
            <person name="Tanizawa Y."/>
            <person name="Yagura M."/>
            <person name="Sakamoto M."/>
            <person name="Ohkuma M."/>
            <person name="Tohno M."/>
        </authorList>
    </citation>
    <scope>NUCLEOTIDE SEQUENCE [LARGE SCALE GENOMIC DNA]</scope>
    <source>
        <strain evidence="2 3">CSC2</strain>
    </source>
</reference>
<sequence>MIKLKNIRQIGNKVLLLAIFLLFIVSFYFINLTYSNNNIINKVVVLDKNLFKSDFPDNIINDLSMEKVEKLNLPYSVNDATFIKDNIFAVQGTPKLTSEIKKYSIDEKDLKLIDNKNNVYSDIDISQLSDYDLKKVLVSPNGKNILCLFENYKNQSFANLLYDVDKKTQIIQYEKLLAACWLPDSNKYIGVDNYVFIKDISSGKRTNLIAMNQMFDKDSISGSKEIEVAVSKDGNKVYVVYDNVCGYFSINGTVIPKLTVLSSRYISNITAVSSSSIAYQGFDNGEICIYIYSFDTNTIVPIVRLPGKKINGYTASNDGKMIIYSVFLNESSELHAVYIDGNRAYKDQIIYKDNKFINSVKLSYDNNALTFLVTDKDISTIFKFNFKK</sequence>
<organism evidence="2 3">
    <name type="scientific">Clostridium zeae</name>
    <dbReference type="NCBI Taxonomy" id="2759022"/>
    <lineage>
        <taxon>Bacteria</taxon>
        <taxon>Bacillati</taxon>
        <taxon>Bacillota</taxon>
        <taxon>Clostridia</taxon>
        <taxon>Eubacteriales</taxon>
        <taxon>Clostridiaceae</taxon>
        <taxon>Clostridium</taxon>
    </lineage>
</organism>
<keyword evidence="1" id="KW-1133">Transmembrane helix</keyword>
<accession>A0ABQ1E492</accession>
<evidence type="ECO:0000256" key="1">
    <source>
        <dbReference type="SAM" id="Phobius"/>
    </source>
</evidence>
<proteinExistence type="predicted"/>
<evidence type="ECO:0000313" key="2">
    <source>
        <dbReference type="EMBL" id="GFZ29553.1"/>
    </source>
</evidence>
<name>A0ABQ1E492_9CLOT</name>
<protein>
    <recommendedName>
        <fullName evidence="4">Protein TolB</fullName>
    </recommendedName>
</protein>
<feature type="transmembrane region" description="Helical" evidence="1">
    <location>
        <begin position="12"/>
        <end position="30"/>
    </location>
</feature>
<dbReference type="SUPFAM" id="SSF82171">
    <property type="entry name" value="DPP6 N-terminal domain-like"/>
    <property type="match status" value="1"/>
</dbReference>
<dbReference type="EMBL" id="BMBA01000001">
    <property type="protein sequence ID" value="GFZ29553.1"/>
    <property type="molecule type" value="Genomic_DNA"/>
</dbReference>
<evidence type="ECO:0000313" key="3">
    <source>
        <dbReference type="Proteomes" id="UP000663802"/>
    </source>
</evidence>
<evidence type="ECO:0008006" key="4">
    <source>
        <dbReference type="Google" id="ProtNLM"/>
    </source>
</evidence>